<dbReference type="InterPro" id="IPR024079">
    <property type="entry name" value="MetalloPept_cat_dom_sf"/>
</dbReference>
<keyword evidence="2 6" id="KW-0479">Metal-binding</keyword>
<dbReference type="PANTHER" id="PTHR10201">
    <property type="entry name" value="MATRIX METALLOPROTEINASE"/>
    <property type="match status" value="1"/>
</dbReference>
<dbReference type="Pfam" id="PF00687">
    <property type="entry name" value="Ribosomal_L1"/>
    <property type="match status" value="1"/>
</dbReference>
<feature type="region of interest" description="Disordered" evidence="7">
    <location>
        <begin position="257"/>
        <end position="291"/>
    </location>
</feature>
<comment type="cofactor">
    <cofactor evidence="6">
        <name>Zn(2+)</name>
        <dbReference type="ChEBI" id="CHEBI:29105"/>
    </cofactor>
    <text evidence="6">Binds 2 Zn(2+) ions per subunit.</text>
</comment>
<reference evidence="9" key="1">
    <citation type="submission" date="2020-08" db="EMBL/GenBank/DDBJ databases">
        <title>Plant Genome Project.</title>
        <authorList>
            <person name="Zhang R.-G."/>
        </authorList>
    </citation>
    <scope>NUCLEOTIDE SEQUENCE</scope>
    <source>
        <strain evidence="9">WSP0</strain>
        <tissue evidence="9">Leaf</tissue>
    </source>
</reference>
<feature type="compositionally biased region" description="Basic and acidic residues" evidence="7">
    <location>
        <begin position="306"/>
        <end position="315"/>
    </location>
</feature>
<evidence type="ECO:0000256" key="5">
    <source>
        <dbReference type="PIRSR" id="PIRSR621190-1"/>
    </source>
</evidence>
<dbReference type="GO" id="GO:0004222">
    <property type="term" value="F:metalloendopeptidase activity"/>
    <property type="evidence" value="ECO:0007669"/>
    <property type="project" value="InterPro"/>
</dbReference>
<feature type="binding site" evidence="6">
    <location>
        <position position="473"/>
    </location>
    <ligand>
        <name>Zn(2+)</name>
        <dbReference type="ChEBI" id="CHEBI:29105"/>
        <label>1</label>
    </ligand>
</feature>
<feature type="binding site" evidence="6">
    <location>
        <position position="511"/>
    </location>
    <ligand>
        <name>Zn(2+)</name>
        <dbReference type="ChEBI" id="CHEBI:29105"/>
        <label>2</label>
        <note>catalytic</note>
    </ligand>
</feature>
<feature type="active site" evidence="5">
    <location>
        <position position="508"/>
    </location>
</feature>
<feature type="domain" description="Peptidase metallopeptidase" evidence="8">
    <location>
        <begin position="398"/>
        <end position="551"/>
    </location>
</feature>
<feature type="binding site" evidence="6">
    <location>
        <position position="460"/>
    </location>
    <ligand>
        <name>Zn(2+)</name>
        <dbReference type="ChEBI" id="CHEBI:29105"/>
        <label>1</label>
    </ligand>
</feature>
<dbReference type="PRINTS" id="PR00138">
    <property type="entry name" value="MATRIXIN"/>
</dbReference>
<dbReference type="Proteomes" id="UP000823749">
    <property type="component" value="Chromosome 2"/>
</dbReference>
<dbReference type="InterPro" id="IPR021190">
    <property type="entry name" value="Pept_M10A"/>
</dbReference>
<dbReference type="FunFam" id="3.40.50.790:FF:000012">
    <property type="entry name" value="Ribosomal protein L1p/L10e family"/>
    <property type="match status" value="1"/>
</dbReference>
<comment type="cofactor">
    <cofactor evidence="6">
        <name>Ca(2+)</name>
        <dbReference type="ChEBI" id="CHEBI:29108"/>
    </cofactor>
    <text evidence="6">Can bind about 5 Ca(2+) ions per subunit.</text>
</comment>
<evidence type="ECO:0000256" key="4">
    <source>
        <dbReference type="ARBA" id="ARBA00022833"/>
    </source>
</evidence>
<keyword evidence="3" id="KW-0378">Hydrolase</keyword>
<accession>A0AAV6L404</accession>
<name>A0AAV6L404_9ERIC</name>
<comment type="caution">
    <text evidence="9">The sequence shown here is derived from an EMBL/GenBank/DDBJ whole genome shotgun (WGS) entry which is preliminary data.</text>
</comment>
<protein>
    <recommendedName>
        <fullName evidence="8">Peptidase metallopeptidase domain-containing protein</fullName>
    </recommendedName>
</protein>
<evidence type="ECO:0000256" key="6">
    <source>
        <dbReference type="PIRSR" id="PIRSR621190-2"/>
    </source>
</evidence>
<dbReference type="InterPro" id="IPR028364">
    <property type="entry name" value="Ribosomal_uL1/biogenesis"/>
</dbReference>
<feature type="compositionally biased region" description="Acidic residues" evidence="7">
    <location>
        <begin position="257"/>
        <end position="281"/>
    </location>
</feature>
<dbReference type="GO" id="GO:0008270">
    <property type="term" value="F:zinc ion binding"/>
    <property type="evidence" value="ECO:0007669"/>
    <property type="project" value="InterPro"/>
</dbReference>
<evidence type="ECO:0000256" key="7">
    <source>
        <dbReference type="SAM" id="MobiDB-lite"/>
    </source>
</evidence>
<dbReference type="InterPro" id="IPR033739">
    <property type="entry name" value="M10A_MMP"/>
</dbReference>
<feature type="region of interest" description="Disordered" evidence="7">
    <location>
        <begin position="306"/>
        <end position="332"/>
    </location>
</feature>
<dbReference type="SUPFAM" id="SSF55486">
    <property type="entry name" value="Metalloproteases ('zincins'), catalytic domain"/>
    <property type="match status" value="1"/>
</dbReference>
<evidence type="ECO:0000313" key="10">
    <source>
        <dbReference type="Proteomes" id="UP000823749"/>
    </source>
</evidence>
<dbReference type="GO" id="GO:0031012">
    <property type="term" value="C:extracellular matrix"/>
    <property type="evidence" value="ECO:0007669"/>
    <property type="project" value="InterPro"/>
</dbReference>
<dbReference type="AlphaFoldDB" id="A0AAV6L404"/>
<dbReference type="InterPro" id="IPR006026">
    <property type="entry name" value="Peptidase_Metallo"/>
</dbReference>
<feature type="binding site" evidence="6">
    <location>
        <position position="458"/>
    </location>
    <ligand>
        <name>Zn(2+)</name>
        <dbReference type="ChEBI" id="CHEBI:29105"/>
        <label>1</label>
    </ligand>
</feature>
<dbReference type="GO" id="GO:0030198">
    <property type="term" value="P:extracellular matrix organization"/>
    <property type="evidence" value="ECO:0007669"/>
    <property type="project" value="TreeGrafter"/>
</dbReference>
<evidence type="ECO:0000259" key="8">
    <source>
        <dbReference type="SMART" id="SM00235"/>
    </source>
</evidence>
<dbReference type="SMART" id="SM00235">
    <property type="entry name" value="ZnMc"/>
    <property type="match status" value="1"/>
</dbReference>
<dbReference type="CDD" id="cd00403">
    <property type="entry name" value="Ribosomal_L1"/>
    <property type="match status" value="1"/>
</dbReference>
<dbReference type="CDD" id="cd04278">
    <property type="entry name" value="ZnMc_MMP"/>
    <property type="match status" value="1"/>
</dbReference>
<dbReference type="Gene3D" id="3.40.390.10">
    <property type="entry name" value="Collagenase (Catalytic Domain)"/>
    <property type="match status" value="1"/>
</dbReference>
<dbReference type="SUPFAM" id="SSF56808">
    <property type="entry name" value="Ribosomal protein L1"/>
    <property type="match status" value="1"/>
</dbReference>
<keyword evidence="6" id="KW-0106">Calcium</keyword>
<feature type="binding site" evidence="6">
    <location>
        <position position="448"/>
    </location>
    <ligand>
        <name>Ca(2+)</name>
        <dbReference type="ChEBI" id="CHEBI:29108"/>
        <label>2</label>
    </ligand>
</feature>
<dbReference type="EMBL" id="JACTNZ010000002">
    <property type="protein sequence ID" value="KAG5559778.1"/>
    <property type="molecule type" value="Genomic_DNA"/>
</dbReference>
<organism evidence="9 10">
    <name type="scientific">Rhododendron griersonianum</name>
    <dbReference type="NCBI Taxonomy" id="479676"/>
    <lineage>
        <taxon>Eukaryota</taxon>
        <taxon>Viridiplantae</taxon>
        <taxon>Streptophyta</taxon>
        <taxon>Embryophyta</taxon>
        <taxon>Tracheophyta</taxon>
        <taxon>Spermatophyta</taxon>
        <taxon>Magnoliopsida</taxon>
        <taxon>eudicotyledons</taxon>
        <taxon>Gunneridae</taxon>
        <taxon>Pentapetalae</taxon>
        <taxon>asterids</taxon>
        <taxon>Ericales</taxon>
        <taxon>Ericaceae</taxon>
        <taxon>Ericoideae</taxon>
        <taxon>Rhodoreae</taxon>
        <taxon>Rhododendron</taxon>
    </lineage>
</organism>
<feature type="binding site" evidence="6">
    <location>
        <position position="525"/>
    </location>
    <ligand>
        <name>Zn(2+)</name>
        <dbReference type="ChEBI" id="CHEBI:29105"/>
        <label>2</label>
        <note>catalytic</note>
    </ligand>
</feature>
<evidence type="ECO:0000313" key="9">
    <source>
        <dbReference type="EMBL" id="KAG5559778.1"/>
    </source>
</evidence>
<dbReference type="Pfam" id="PF00413">
    <property type="entry name" value="Peptidase_M10"/>
    <property type="match status" value="1"/>
</dbReference>
<dbReference type="InterPro" id="IPR023674">
    <property type="entry name" value="Ribosomal_uL1-like"/>
</dbReference>
<gene>
    <name evidence="9" type="ORF">RHGRI_003163</name>
</gene>
<feature type="binding site" evidence="6">
    <location>
        <position position="483"/>
    </location>
    <ligand>
        <name>Zn(2+)</name>
        <dbReference type="ChEBI" id="CHEBI:29105"/>
        <label>1</label>
    </ligand>
</feature>
<dbReference type="Gene3D" id="3.40.50.790">
    <property type="match status" value="1"/>
</dbReference>
<feature type="binding site" evidence="6">
    <location>
        <position position="507"/>
    </location>
    <ligand>
        <name>Zn(2+)</name>
        <dbReference type="ChEBI" id="CHEBI:29105"/>
        <label>2</label>
        <note>catalytic</note>
    </ligand>
</feature>
<sequence>MAAPEITVPSAPTSITSRVSPETVQRAAATLLKWRLSKSKTQKPQLLDPADEDFIYLILTLKKIPTKPRTNAHLIPLPHPLFYPDTSSSLCLIVDDRPNSKLTSEAAKKKLAVEGIPVDKVIRLSKLKSDYKPYEAKRKLCNSYDLFFADKRVIPLLPRLLGRQFFKKKKIPLRVDLTHNNWKEQIERACSSGLFYLRTGSCCVVRVGKALMGAGEVAENAVAAIEGWWRLCQRNGAGLVEGGKGDVVKGVEKLGREDDEDEDEFLDDVEGVEGETSEDDDARGSDFGGKKRKKKMEDLVIGEKRLKKSASKEKSEDDDVGGSDFGGVKRKKGDSVIGEKRLRKSVSKADKGEESDVEIHVGLAKGSEDMTLILSVVQLQPLEVARIGRVVAAIAIIGARPPTKYQLTYAFSPGTNSDAKSAVARAFSTWASNTQFTFSESPNHEIADLKIGFYRGDHGDGAPFNRANGILAHAFAPTDGRFHFNEDHSFSMEPIAGLFHLETVALHEIGHLLGLAHSQVQDTIMFPGIAAGTTKGLNADDIQGLKTLYDLEA</sequence>
<dbReference type="InterPro" id="IPR001818">
    <property type="entry name" value="Pept_M10_metallopeptidase"/>
</dbReference>
<keyword evidence="4 6" id="KW-0862">Zinc</keyword>
<evidence type="ECO:0000256" key="2">
    <source>
        <dbReference type="ARBA" id="ARBA00022723"/>
    </source>
</evidence>
<dbReference type="GO" id="GO:0006508">
    <property type="term" value="P:proteolysis"/>
    <property type="evidence" value="ECO:0007669"/>
    <property type="project" value="UniProtKB-KW"/>
</dbReference>
<keyword evidence="1" id="KW-0645">Protease</keyword>
<dbReference type="GO" id="GO:0030574">
    <property type="term" value="P:collagen catabolic process"/>
    <property type="evidence" value="ECO:0007669"/>
    <property type="project" value="TreeGrafter"/>
</dbReference>
<dbReference type="PANTHER" id="PTHR10201:SF213">
    <property type="entry name" value="METALLOENDOPROTEINASE 2-MMP-LIKE"/>
    <property type="match status" value="1"/>
</dbReference>
<keyword evidence="10" id="KW-1185">Reference proteome</keyword>
<evidence type="ECO:0000256" key="1">
    <source>
        <dbReference type="ARBA" id="ARBA00022670"/>
    </source>
</evidence>
<feature type="binding site" evidence="6">
    <location>
        <position position="517"/>
    </location>
    <ligand>
        <name>Zn(2+)</name>
        <dbReference type="ChEBI" id="CHEBI:29105"/>
        <label>2</label>
        <note>catalytic</note>
    </ligand>
</feature>
<proteinExistence type="predicted"/>
<dbReference type="InterPro" id="IPR016095">
    <property type="entry name" value="Ribosomal_uL1_3-a/b-sand"/>
</dbReference>
<evidence type="ECO:0000256" key="3">
    <source>
        <dbReference type="ARBA" id="ARBA00022801"/>
    </source>
</evidence>